<proteinExistence type="inferred from homology"/>
<dbReference type="Gene3D" id="3.40.720.10">
    <property type="entry name" value="Alkaline Phosphatase, subunit A"/>
    <property type="match status" value="1"/>
</dbReference>
<dbReference type="PROSITE" id="PS00523">
    <property type="entry name" value="SULFATASE_1"/>
    <property type="match status" value="1"/>
</dbReference>
<evidence type="ECO:0000259" key="3">
    <source>
        <dbReference type="Pfam" id="PF00884"/>
    </source>
</evidence>
<comment type="similarity">
    <text evidence="1">Belongs to the sulfatase family.</text>
</comment>
<keyword evidence="2" id="KW-0378">Hydrolase</keyword>
<dbReference type="GO" id="GO:0016787">
    <property type="term" value="F:hydrolase activity"/>
    <property type="evidence" value="ECO:0007669"/>
    <property type="project" value="UniProtKB-KW"/>
</dbReference>
<evidence type="ECO:0000313" key="4">
    <source>
        <dbReference type="EMBL" id="TRY12788.1"/>
    </source>
</evidence>
<comment type="caution">
    <text evidence="4">The sequence shown here is derived from an EMBL/GenBank/DDBJ whole genome shotgun (WGS) entry which is preliminary data.</text>
</comment>
<name>A0A553JK46_SHEHA</name>
<organism evidence="4 5">
    <name type="scientific">Shewanella hanedai</name>
    <name type="common">Alteromonas hanedai</name>
    <dbReference type="NCBI Taxonomy" id="25"/>
    <lineage>
        <taxon>Bacteria</taxon>
        <taxon>Pseudomonadati</taxon>
        <taxon>Pseudomonadota</taxon>
        <taxon>Gammaproteobacteria</taxon>
        <taxon>Alteromonadales</taxon>
        <taxon>Shewanellaceae</taxon>
        <taxon>Shewanella</taxon>
    </lineage>
</organism>
<dbReference type="CDD" id="cd16145">
    <property type="entry name" value="ARS_like"/>
    <property type="match status" value="1"/>
</dbReference>
<dbReference type="AlphaFoldDB" id="A0A553JK46"/>
<feature type="domain" description="Sulfatase N-terminal" evidence="3">
    <location>
        <begin position="40"/>
        <end position="392"/>
    </location>
</feature>
<evidence type="ECO:0000313" key="5">
    <source>
        <dbReference type="Proteomes" id="UP000318126"/>
    </source>
</evidence>
<dbReference type="OrthoDB" id="9803751at2"/>
<evidence type="ECO:0000256" key="1">
    <source>
        <dbReference type="ARBA" id="ARBA00008779"/>
    </source>
</evidence>
<dbReference type="Pfam" id="PF00884">
    <property type="entry name" value="Sulfatase"/>
    <property type="match status" value="1"/>
</dbReference>
<sequence>MKRSQINLNVAVLLGLMTAGCVQTKQQDQLTQAKESERPPNVIYFLADDLGVGDLASYGQQKIRTPNIDRLASEGMRFTRHYSGSSVCAPSRASLMTGKDMGHTGVRGNYQQKNVPATAEYQGQYPLPQGATTLAHLFQQAGYRTGAFGKWGLGASQSSGAPAAMGFDEFYGYLDQRQAHNYFPRFLWQNHQQVWLNNPVINVHPKARKGSNDHKEYMGEDYAPYKIVAKAKAFIRKNQSEPFFLYVPFVVPHAAMQIPDAELEAYAFTETPHVIGGARAYTPHPKPRAARAAMISRMDRDVGDMMTLLEELGLDDNTLVFFSSDNGATTAGGSDIKFFNSTAGLRGEKGTLYEGGIRAPLIARWPSKIKPGSENNQLSAFWDMLPTFAELLQQPSPEDIQGISILPGLLGEHSDERHESLYWEFHSRNPSQAVVMDDWKAIRHFSKVKGLKELVAGKTALYHLVDDPEEIVDLADSHPQLTAQAEAIMAQRQSAPHAPWNF</sequence>
<dbReference type="Gene3D" id="3.30.1120.10">
    <property type="match status" value="1"/>
</dbReference>
<dbReference type="EMBL" id="VKGK01000027">
    <property type="protein sequence ID" value="TRY12788.1"/>
    <property type="molecule type" value="Genomic_DNA"/>
</dbReference>
<dbReference type="PANTHER" id="PTHR43751:SF3">
    <property type="entry name" value="SULFATASE N-TERMINAL DOMAIN-CONTAINING PROTEIN"/>
    <property type="match status" value="1"/>
</dbReference>
<protein>
    <submittedName>
        <fullName evidence="4">Arylsulfatase</fullName>
    </submittedName>
</protein>
<keyword evidence="5" id="KW-1185">Reference proteome</keyword>
<gene>
    <name evidence="4" type="ORF">FN961_19060</name>
</gene>
<dbReference type="SUPFAM" id="SSF53649">
    <property type="entry name" value="Alkaline phosphatase-like"/>
    <property type="match status" value="1"/>
</dbReference>
<accession>A0A553JK46</accession>
<dbReference type="InterPro" id="IPR017850">
    <property type="entry name" value="Alkaline_phosphatase_core_sf"/>
</dbReference>
<dbReference type="RefSeq" id="WP_144041765.1">
    <property type="nucleotide sequence ID" value="NZ_BMPL01000025.1"/>
</dbReference>
<dbReference type="PANTHER" id="PTHR43751">
    <property type="entry name" value="SULFATASE"/>
    <property type="match status" value="1"/>
</dbReference>
<evidence type="ECO:0000256" key="2">
    <source>
        <dbReference type="ARBA" id="ARBA00022801"/>
    </source>
</evidence>
<reference evidence="5" key="1">
    <citation type="submission" date="2019-07" db="EMBL/GenBank/DDBJ databases">
        <title>Shewanella sp. YLB-08 draft genomic sequence.</title>
        <authorList>
            <person name="Yu L."/>
        </authorList>
    </citation>
    <scope>NUCLEOTIDE SEQUENCE [LARGE SCALE GENOMIC DNA]</scope>
    <source>
        <strain evidence="5">JCM 20706</strain>
    </source>
</reference>
<dbReference type="PROSITE" id="PS51257">
    <property type="entry name" value="PROKAR_LIPOPROTEIN"/>
    <property type="match status" value="1"/>
</dbReference>
<dbReference type="InterPro" id="IPR024607">
    <property type="entry name" value="Sulfatase_CS"/>
</dbReference>
<dbReference type="InterPro" id="IPR000917">
    <property type="entry name" value="Sulfatase_N"/>
</dbReference>
<dbReference type="Proteomes" id="UP000318126">
    <property type="component" value="Unassembled WGS sequence"/>
</dbReference>
<dbReference type="InterPro" id="IPR052701">
    <property type="entry name" value="GAG_Ulvan_Degrading_Sulfatases"/>
</dbReference>